<keyword evidence="2" id="KW-1185">Reference proteome</keyword>
<dbReference type="Proteomes" id="UP000830401">
    <property type="component" value="Plasmid unnamed5"/>
</dbReference>
<geneLocation type="plasmid" evidence="1 2">
    <name>unnamed5</name>
</geneLocation>
<accession>A0ABY4GFJ1</accession>
<gene>
    <name evidence="1" type="ORF">MUN86_28460</name>
</gene>
<evidence type="ECO:0000313" key="1">
    <source>
        <dbReference type="EMBL" id="UOQ69575.1"/>
    </source>
</evidence>
<dbReference type="EMBL" id="CP095066">
    <property type="protein sequence ID" value="UOQ69575.1"/>
    <property type="molecule type" value="Genomic_DNA"/>
</dbReference>
<name>A0ABY4GFJ1_9BACT</name>
<reference evidence="1" key="1">
    <citation type="submission" date="2022-04" db="EMBL/GenBank/DDBJ databases">
        <title>Hymenobacter sp. isolated from the air.</title>
        <authorList>
            <person name="Won M."/>
            <person name="Lee C.-M."/>
            <person name="Woen H.-Y."/>
            <person name="Kwon S.-W."/>
        </authorList>
    </citation>
    <scope>NUCLEOTIDE SEQUENCE</scope>
    <source>
        <strain evidence="1">5420S-77</strain>
        <plasmid evidence="1">unnamed5</plasmid>
    </source>
</reference>
<organism evidence="1 2">
    <name type="scientific">Hymenobacter volaticus</name>
    <dbReference type="NCBI Taxonomy" id="2932254"/>
    <lineage>
        <taxon>Bacteria</taxon>
        <taxon>Pseudomonadati</taxon>
        <taxon>Bacteroidota</taxon>
        <taxon>Cytophagia</taxon>
        <taxon>Cytophagales</taxon>
        <taxon>Hymenobacteraceae</taxon>
        <taxon>Hymenobacter</taxon>
    </lineage>
</organism>
<keyword evidence="1" id="KW-0614">Plasmid</keyword>
<dbReference type="RefSeq" id="WP_245127422.1">
    <property type="nucleotide sequence ID" value="NZ_CP095066.1"/>
</dbReference>
<protein>
    <submittedName>
        <fullName evidence="1">Uncharacterized protein</fullName>
    </submittedName>
</protein>
<evidence type="ECO:0000313" key="2">
    <source>
        <dbReference type="Proteomes" id="UP000830401"/>
    </source>
</evidence>
<proteinExistence type="predicted"/>
<sequence length="126" mass="14320">MMFDPLKRIINQILVLVGFSPKQQGLATDEERFNVRIYSRLLNNNEAIIYSTPKLKLQGRFIRGNPDGSEDLVKLSPTGYEFIESLRGPEKESSLISWPKRVATVSSLMLDIVTLIVLSLPSKRRD</sequence>